<organism evidence="1 2">
    <name type="scientific">Blattamonas nauphoetae</name>
    <dbReference type="NCBI Taxonomy" id="2049346"/>
    <lineage>
        <taxon>Eukaryota</taxon>
        <taxon>Metamonada</taxon>
        <taxon>Preaxostyla</taxon>
        <taxon>Oxymonadida</taxon>
        <taxon>Blattamonas</taxon>
    </lineage>
</organism>
<sequence>MSGCRFQQQSTSGSGAVVLDSLSLVLTVFDSTFSENTAKTEDASFFIAISRLSIVAISMTMLRLLPLQKQSSSRKLPTADELAHYRGNDLFGTTQIVYSATGTANIVGCSSTSVSPKIGYYTTPSANGVHRNESTLLRDPETGSVQPPASAVFFVESNGSDEAPLECSEVKPCQSFSAALSKITNATSPSKDSFNLVNLGVGSFSEGRHELSNSVELAGMGWMANQTHHTLLTTSGMEVVGSGNVSFSSLLLKPSTKSDTLLKMASNGSSDTPHDLVHIHHSKGGDGGSCLDSATSGTISISMSDFADCSSAGKAGALTLTAHSTQPTITLQTTIFSRNRGTQASDLIATGLASSKLSIASTTRSMSSMPHCLLNTTERRLQYPDVSFTENSAPHPLNARFNRGTPMSLFPGFAVYFS</sequence>
<evidence type="ECO:0000313" key="1">
    <source>
        <dbReference type="EMBL" id="KAK2940727.1"/>
    </source>
</evidence>
<proteinExistence type="predicted"/>
<evidence type="ECO:0000313" key="2">
    <source>
        <dbReference type="Proteomes" id="UP001281761"/>
    </source>
</evidence>
<reference evidence="1 2" key="1">
    <citation type="journal article" date="2022" name="bioRxiv">
        <title>Genomics of Preaxostyla Flagellates Illuminates Evolutionary Transitions and the Path Towards Mitochondrial Loss.</title>
        <authorList>
            <person name="Novak L.V.F."/>
            <person name="Treitli S.C."/>
            <person name="Pyrih J."/>
            <person name="Halakuc P."/>
            <person name="Pipaliya S.V."/>
            <person name="Vacek V."/>
            <person name="Brzon O."/>
            <person name="Soukal P."/>
            <person name="Eme L."/>
            <person name="Dacks J.B."/>
            <person name="Karnkowska A."/>
            <person name="Elias M."/>
            <person name="Hampl V."/>
        </authorList>
    </citation>
    <scope>NUCLEOTIDE SEQUENCE [LARGE SCALE GENOMIC DNA]</scope>
    <source>
        <strain evidence="1">NAU3</strain>
        <tissue evidence="1">Gut</tissue>
    </source>
</reference>
<protein>
    <submittedName>
        <fullName evidence="1">Uncharacterized protein</fullName>
    </submittedName>
</protein>
<dbReference type="EMBL" id="JARBJD010000615">
    <property type="protein sequence ID" value="KAK2940727.1"/>
    <property type="molecule type" value="Genomic_DNA"/>
</dbReference>
<name>A0ABQ9WML9_9EUKA</name>
<accession>A0ABQ9WML9</accession>
<comment type="caution">
    <text evidence="1">The sequence shown here is derived from an EMBL/GenBank/DDBJ whole genome shotgun (WGS) entry which is preliminary data.</text>
</comment>
<keyword evidence="2" id="KW-1185">Reference proteome</keyword>
<dbReference type="Proteomes" id="UP001281761">
    <property type="component" value="Unassembled WGS sequence"/>
</dbReference>
<gene>
    <name evidence="1" type="ORF">BLNAU_24357</name>
</gene>